<dbReference type="Pfam" id="PF02424">
    <property type="entry name" value="ApbE"/>
    <property type="match status" value="1"/>
</dbReference>
<comment type="catalytic activity">
    <reaction evidence="10">
        <text>L-threonyl-[protein] + FAD = FMN-L-threonyl-[protein] + AMP + H(+)</text>
        <dbReference type="Rhea" id="RHEA:36847"/>
        <dbReference type="Rhea" id="RHEA-COMP:11060"/>
        <dbReference type="Rhea" id="RHEA-COMP:11061"/>
        <dbReference type="ChEBI" id="CHEBI:15378"/>
        <dbReference type="ChEBI" id="CHEBI:30013"/>
        <dbReference type="ChEBI" id="CHEBI:57692"/>
        <dbReference type="ChEBI" id="CHEBI:74257"/>
        <dbReference type="ChEBI" id="CHEBI:456215"/>
        <dbReference type="EC" id="2.7.1.180"/>
    </reaction>
</comment>
<keyword evidence="4" id="KW-0285">Flavoprotein</keyword>
<accession>A0AAV3FP25</accession>
<dbReference type="InterPro" id="IPR003374">
    <property type="entry name" value="ApbE-like_sf"/>
</dbReference>
<evidence type="ECO:0000313" key="13">
    <source>
        <dbReference type="Proteomes" id="UP000005929"/>
    </source>
</evidence>
<evidence type="ECO:0000256" key="9">
    <source>
        <dbReference type="ARBA" id="ARBA00031306"/>
    </source>
</evidence>
<comment type="cofactor">
    <cofactor evidence="1">
        <name>Mg(2+)</name>
        <dbReference type="ChEBI" id="CHEBI:18420"/>
    </cofactor>
</comment>
<evidence type="ECO:0000256" key="3">
    <source>
        <dbReference type="ARBA" id="ARBA00016337"/>
    </source>
</evidence>
<name>A0AAV3FP25_BIFLL</name>
<dbReference type="RefSeq" id="WP_007057924.1">
    <property type="nucleotide sequence ID" value="NZ_AJTJ01000012.1"/>
</dbReference>
<evidence type="ECO:0000256" key="10">
    <source>
        <dbReference type="ARBA" id="ARBA00048540"/>
    </source>
</evidence>
<dbReference type="EMBL" id="AJTJ01000012">
    <property type="protein sequence ID" value="EIJ27854.1"/>
    <property type="molecule type" value="Genomic_DNA"/>
</dbReference>
<evidence type="ECO:0000256" key="5">
    <source>
        <dbReference type="ARBA" id="ARBA00022679"/>
    </source>
</evidence>
<reference evidence="12 13" key="1">
    <citation type="journal article" date="2013" name="Genome Announc.">
        <title>Draft Genome Sequences of Two Pairs of Human Intestinal Bifidobacterium longum subsp. longum Strains, 44B and 1-6B and 35B and 2-2B, Consecutively Isolated from Two Children after a 5-Year Time Period.</title>
        <authorList>
            <person name="Shkoporov A.N."/>
            <person name="Efimov B.A."/>
            <person name="Khokhlova E.V."/>
            <person name="Chaplin A.V."/>
            <person name="Kafarskaya L.I."/>
            <person name="Durkin A.S."/>
            <person name="McCorrison J."/>
            <person name="Torralba M."/>
            <person name="Gillis M."/>
            <person name="Sutton G."/>
            <person name="Weibel D.B."/>
            <person name="Nelson K.E."/>
            <person name="Smeianov V.V."/>
        </authorList>
    </citation>
    <scope>NUCLEOTIDE SEQUENCE [LARGE SCALE GENOMIC DNA]</scope>
    <source>
        <strain evidence="12 13">2-2B</strain>
    </source>
</reference>
<evidence type="ECO:0000256" key="1">
    <source>
        <dbReference type="ARBA" id="ARBA00001946"/>
    </source>
</evidence>
<keyword evidence="8" id="KW-0460">Magnesium</keyword>
<dbReference type="AlphaFoldDB" id="A0AAV3FP25"/>
<proteinExistence type="predicted"/>
<organism evidence="12 13">
    <name type="scientific">Bifidobacterium longum subsp. longum 2-2B</name>
    <dbReference type="NCBI Taxonomy" id="1161745"/>
    <lineage>
        <taxon>Bacteria</taxon>
        <taxon>Bacillati</taxon>
        <taxon>Actinomycetota</taxon>
        <taxon>Actinomycetes</taxon>
        <taxon>Bifidobacteriales</taxon>
        <taxon>Bifidobacteriaceae</taxon>
        <taxon>Bifidobacterium</taxon>
    </lineage>
</organism>
<evidence type="ECO:0000256" key="6">
    <source>
        <dbReference type="ARBA" id="ARBA00022723"/>
    </source>
</evidence>
<dbReference type="SUPFAM" id="SSF143631">
    <property type="entry name" value="ApbE-like"/>
    <property type="match status" value="1"/>
</dbReference>
<feature type="region of interest" description="Disordered" evidence="11">
    <location>
        <begin position="47"/>
        <end position="71"/>
    </location>
</feature>
<keyword evidence="7" id="KW-0274">FAD</keyword>
<dbReference type="Gene3D" id="3.10.520.10">
    <property type="entry name" value="ApbE-like domains"/>
    <property type="match status" value="1"/>
</dbReference>
<dbReference type="PANTHER" id="PTHR30040:SF2">
    <property type="entry name" value="FAD:PROTEIN FMN TRANSFERASE"/>
    <property type="match status" value="1"/>
</dbReference>
<dbReference type="Proteomes" id="UP000005929">
    <property type="component" value="Unassembled WGS sequence"/>
</dbReference>
<dbReference type="EC" id="2.7.1.180" evidence="2"/>
<keyword evidence="5" id="KW-0808">Transferase</keyword>
<sequence length="459" mass="48203">MADFAGATCAPVTLAVVVLPIPHSLRINIDTVPKTSIHRGFTLNSLQGKTAHHNPHPEPPSPQPSAGSTMRAMTGLAERLPHVAAFPEALGTGLLLHTDVALDDGLSNCIDMFISTYEAALSRFKDDSTVGRMRTATHGGTFDFPDWALGLFGLYDQLFASTNGTIDPCVGEDLIRLGYDESYSFTPAPDAAEHAGAIHGRAVWSADVERHGTTLITHSPVALDFGACGKGYLVDLLAGMLGDGAGHPQPIQYVIDAGGDLLVHTDEPITIALEDPADPANAVGTVEISHGAFCASSPSRRHWSDAAGHQLHHLLNAIDGLPVDDVAATWVAVTPPSSAITTKTSTHGSNASTTANRDTDDSSNTVAAHVPVTLADGLATALFTTPATQLRAHFPFECAILNANRTAAQSPNFPGGFFYTLMYEIISITSSGAFPRVDRWVAPPQSATLTAPLGEGSRV</sequence>
<evidence type="ECO:0000313" key="12">
    <source>
        <dbReference type="EMBL" id="EIJ27854.1"/>
    </source>
</evidence>
<protein>
    <recommendedName>
        <fullName evidence="3">FAD:protein FMN transferase</fullName>
        <ecNumber evidence="2">2.7.1.180</ecNumber>
    </recommendedName>
    <alternativeName>
        <fullName evidence="9">Flavin transferase</fullName>
    </alternativeName>
</protein>
<evidence type="ECO:0000256" key="2">
    <source>
        <dbReference type="ARBA" id="ARBA00011955"/>
    </source>
</evidence>
<comment type="caution">
    <text evidence="12">The sequence shown here is derived from an EMBL/GenBank/DDBJ whole genome shotgun (WGS) entry which is preliminary data.</text>
</comment>
<evidence type="ECO:0000256" key="11">
    <source>
        <dbReference type="SAM" id="MobiDB-lite"/>
    </source>
</evidence>
<feature type="region of interest" description="Disordered" evidence="11">
    <location>
        <begin position="339"/>
        <end position="363"/>
    </location>
</feature>
<evidence type="ECO:0000256" key="8">
    <source>
        <dbReference type="ARBA" id="ARBA00022842"/>
    </source>
</evidence>
<dbReference type="GO" id="GO:0016740">
    <property type="term" value="F:transferase activity"/>
    <property type="evidence" value="ECO:0007669"/>
    <property type="project" value="UniProtKB-KW"/>
</dbReference>
<dbReference type="PANTHER" id="PTHR30040">
    <property type="entry name" value="THIAMINE BIOSYNTHESIS LIPOPROTEIN APBE"/>
    <property type="match status" value="1"/>
</dbReference>
<dbReference type="InterPro" id="IPR024932">
    <property type="entry name" value="ApbE"/>
</dbReference>
<gene>
    <name evidence="12" type="ORF">HMPREF1315_1458</name>
</gene>
<evidence type="ECO:0000256" key="7">
    <source>
        <dbReference type="ARBA" id="ARBA00022827"/>
    </source>
</evidence>
<keyword evidence="6" id="KW-0479">Metal-binding</keyword>
<dbReference type="GO" id="GO:0046872">
    <property type="term" value="F:metal ion binding"/>
    <property type="evidence" value="ECO:0007669"/>
    <property type="project" value="UniProtKB-KW"/>
</dbReference>
<evidence type="ECO:0000256" key="4">
    <source>
        <dbReference type="ARBA" id="ARBA00022630"/>
    </source>
</evidence>